<dbReference type="GO" id="GO:0005739">
    <property type="term" value="C:mitochondrion"/>
    <property type="evidence" value="ECO:0007669"/>
    <property type="project" value="TreeGrafter"/>
</dbReference>
<protein>
    <submittedName>
        <fullName evidence="1">Uncharacterized protein</fullName>
    </submittedName>
</protein>
<dbReference type="PANTHER" id="PTHR36091">
    <property type="entry name" value="ALTERED INHERITANCE OF MITOCHONDRIA PROTEIN 9, MITOCHONDRIAL"/>
    <property type="match status" value="1"/>
</dbReference>
<accession>A0A6A6P714</accession>
<dbReference type="EMBL" id="MU001674">
    <property type="protein sequence ID" value="KAF2459775.1"/>
    <property type="molecule type" value="Genomic_DNA"/>
</dbReference>
<proteinExistence type="predicted"/>
<dbReference type="OrthoDB" id="10003767at2759"/>
<gene>
    <name evidence="1" type="ORF">BDY21DRAFT_369724</name>
</gene>
<organism evidence="1 2">
    <name type="scientific">Lineolata rhizophorae</name>
    <dbReference type="NCBI Taxonomy" id="578093"/>
    <lineage>
        <taxon>Eukaryota</taxon>
        <taxon>Fungi</taxon>
        <taxon>Dikarya</taxon>
        <taxon>Ascomycota</taxon>
        <taxon>Pezizomycotina</taxon>
        <taxon>Dothideomycetes</taxon>
        <taxon>Dothideomycetes incertae sedis</taxon>
        <taxon>Lineolatales</taxon>
        <taxon>Lineolataceae</taxon>
        <taxon>Lineolata</taxon>
    </lineage>
</organism>
<reference evidence="1" key="1">
    <citation type="journal article" date="2020" name="Stud. Mycol.">
        <title>101 Dothideomycetes genomes: a test case for predicting lifestyles and emergence of pathogens.</title>
        <authorList>
            <person name="Haridas S."/>
            <person name="Albert R."/>
            <person name="Binder M."/>
            <person name="Bloem J."/>
            <person name="Labutti K."/>
            <person name="Salamov A."/>
            <person name="Andreopoulos B."/>
            <person name="Baker S."/>
            <person name="Barry K."/>
            <person name="Bills G."/>
            <person name="Bluhm B."/>
            <person name="Cannon C."/>
            <person name="Castanera R."/>
            <person name="Culley D."/>
            <person name="Daum C."/>
            <person name="Ezra D."/>
            <person name="Gonzalez J."/>
            <person name="Henrissat B."/>
            <person name="Kuo A."/>
            <person name="Liang C."/>
            <person name="Lipzen A."/>
            <person name="Lutzoni F."/>
            <person name="Magnuson J."/>
            <person name="Mondo S."/>
            <person name="Nolan M."/>
            <person name="Ohm R."/>
            <person name="Pangilinan J."/>
            <person name="Park H.-J."/>
            <person name="Ramirez L."/>
            <person name="Alfaro M."/>
            <person name="Sun H."/>
            <person name="Tritt A."/>
            <person name="Yoshinaga Y."/>
            <person name="Zwiers L.-H."/>
            <person name="Turgeon B."/>
            <person name="Goodwin S."/>
            <person name="Spatafora J."/>
            <person name="Crous P."/>
            <person name="Grigoriev I."/>
        </authorList>
    </citation>
    <scope>NUCLEOTIDE SEQUENCE</scope>
    <source>
        <strain evidence="1">ATCC 16933</strain>
    </source>
</reference>
<name>A0A6A6P714_9PEZI</name>
<evidence type="ECO:0000313" key="1">
    <source>
        <dbReference type="EMBL" id="KAF2459775.1"/>
    </source>
</evidence>
<sequence length="91" mass="10365">MRDGFLFVVRDPYPATQPKDLVVASDNGFFWSHGTEYVFVELVGGTNLGDIWFDMPEKARITIITKLVELESRPFALRYPASGSLYYVKDV</sequence>
<dbReference type="PANTHER" id="PTHR36091:SF2">
    <property type="entry name" value="AMINOGLYCOSIDE PHOSPHOTRANSFERASE DOMAIN-CONTAINING PROTEIN"/>
    <property type="match status" value="1"/>
</dbReference>
<evidence type="ECO:0000313" key="2">
    <source>
        <dbReference type="Proteomes" id="UP000799766"/>
    </source>
</evidence>
<dbReference type="Proteomes" id="UP000799766">
    <property type="component" value="Unassembled WGS sequence"/>
</dbReference>
<dbReference type="AlphaFoldDB" id="A0A6A6P714"/>
<keyword evidence="2" id="KW-1185">Reference proteome</keyword>
<dbReference type="InterPro" id="IPR051035">
    <property type="entry name" value="Mito_inheritance_9"/>
</dbReference>